<feature type="region of interest" description="Disordered" evidence="1">
    <location>
        <begin position="447"/>
        <end position="466"/>
    </location>
</feature>
<evidence type="ECO:0000313" key="3">
    <source>
        <dbReference type="Proteomes" id="UP000243217"/>
    </source>
</evidence>
<dbReference type="OrthoDB" id="65435at2759"/>
<protein>
    <recommendedName>
        <fullName evidence="4">Zinc-finger domain-containing protein</fullName>
    </recommendedName>
</protein>
<evidence type="ECO:0008006" key="4">
    <source>
        <dbReference type="Google" id="ProtNLM"/>
    </source>
</evidence>
<name>A0A1W0A951_9STRA</name>
<proteinExistence type="predicted"/>
<dbReference type="Proteomes" id="UP000243217">
    <property type="component" value="Unassembled WGS sequence"/>
</dbReference>
<feature type="compositionally biased region" description="Polar residues" evidence="1">
    <location>
        <begin position="344"/>
        <end position="356"/>
    </location>
</feature>
<gene>
    <name evidence="2" type="ORF">THRCLA_20280</name>
</gene>
<accession>A0A1W0A951</accession>
<evidence type="ECO:0000313" key="2">
    <source>
        <dbReference type="EMBL" id="OQS06823.1"/>
    </source>
</evidence>
<feature type="compositionally biased region" description="Basic and acidic residues" evidence="1">
    <location>
        <begin position="357"/>
        <end position="373"/>
    </location>
</feature>
<reference evidence="2 3" key="1">
    <citation type="journal article" date="2014" name="Genome Biol. Evol.">
        <title>The secreted proteins of Achlya hypogyna and Thraustotheca clavata identify the ancestral oomycete secretome and reveal gene acquisitions by horizontal gene transfer.</title>
        <authorList>
            <person name="Misner I."/>
            <person name="Blouin N."/>
            <person name="Leonard G."/>
            <person name="Richards T.A."/>
            <person name="Lane C.E."/>
        </authorList>
    </citation>
    <scope>NUCLEOTIDE SEQUENCE [LARGE SCALE GENOMIC DNA]</scope>
    <source>
        <strain evidence="2 3">ATCC 34112</strain>
    </source>
</reference>
<keyword evidence="3" id="KW-1185">Reference proteome</keyword>
<dbReference type="STRING" id="74557.A0A1W0A951"/>
<feature type="compositionally biased region" description="Basic and acidic residues" evidence="1">
    <location>
        <begin position="297"/>
        <end position="309"/>
    </location>
</feature>
<comment type="caution">
    <text evidence="2">The sequence shown here is derived from an EMBL/GenBank/DDBJ whole genome shotgun (WGS) entry which is preliminary data.</text>
</comment>
<dbReference type="EMBL" id="JNBS01000303">
    <property type="protein sequence ID" value="OQS06823.1"/>
    <property type="molecule type" value="Genomic_DNA"/>
</dbReference>
<evidence type="ECO:0000256" key="1">
    <source>
        <dbReference type="SAM" id="MobiDB-lite"/>
    </source>
</evidence>
<organism evidence="2 3">
    <name type="scientific">Thraustotheca clavata</name>
    <dbReference type="NCBI Taxonomy" id="74557"/>
    <lineage>
        <taxon>Eukaryota</taxon>
        <taxon>Sar</taxon>
        <taxon>Stramenopiles</taxon>
        <taxon>Oomycota</taxon>
        <taxon>Saprolegniomycetes</taxon>
        <taxon>Saprolegniales</taxon>
        <taxon>Achlyaceae</taxon>
        <taxon>Thraustotheca</taxon>
    </lineage>
</organism>
<feature type="region of interest" description="Disordered" evidence="1">
    <location>
        <begin position="267"/>
        <end position="384"/>
    </location>
</feature>
<dbReference type="AlphaFoldDB" id="A0A1W0A951"/>
<sequence length="505" mass="55866">MENSLGDPYRVQRAWMNVVAKPSGEAENPTAFRPGYDRPAVNSYEWKLQAYKQAIKRHIPLVSRCSFIQQGSCHLCNATAVTLVVNVCPQFDFGHSICIKHIETVTKISVRELLDGAVFACPICTHECPCGLCDRLVAREFEFYDGWSQYHTAKLTNKSSLSATPTALPVASLATVRTLNTDAMPRRSYEAKKLSIPPKMAAKSTVRVNMSQKQPPLIDLADAKDIAPRKIAAKSLPRMSSKQQVLDAKTPAIVDNDAMLRADSKDIPALRHTAPPRQIKAAKSVLMPKPTMIEPQPTEKKPIAHHSDEEITEISAEESASTSSGSDDDEPRLKPVKLTRVRSEFSTDSSMPFQAQKSEEKDNKNTYESEAKHQSPLSAQTSTQIQASETTLVLKSAAKSHGFVNIMPKPAVMEAMEAPLRVDPNMIKSTITCLDQRNKELKRTNSNTSIKMSSKTIPSEAKTLSSEAPSITMNAHLQAKVNGNSKQSSPQIRLFFFTWLKSKFE</sequence>
<feature type="compositionally biased region" description="Polar residues" evidence="1">
    <location>
        <begin position="375"/>
        <end position="384"/>
    </location>
</feature>